<dbReference type="EMBL" id="FNDQ01000001">
    <property type="protein sequence ID" value="SDH26024.1"/>
    <property type="molecule type" value="Genomic_DNA"/>
</dbReference>
<protein>
    <recommendedName>
        <fullName evidence="4">Lipoprotein</fullName>
    </recommendedName>
</protein>
<keyword evidence="1" id="KW-0732">Signal</keyword>
<sequence length="198" mass="23064">MKKSLLAIFLMLFSISLLTTSCKDEEKFEKEQEIKISQHRDSVFAFLKNNWKFSLPKPSNELKPLLDDWKAWQEFKQELSLKPVTTIGAFQKKADVLTQKLSSLSYQKMPEEINLPDVKARITLLQTSLNNLHLFIIQEPIEIDRLDNDLKQVNNSIKLLFDQMEENLIKNRVPKEIGEEEMLEAISTERRANPTTTN</sequence>
<evidence type="ECO:0000256" key="1">
    <source>
        <dbReference type="SAM" id="SignalP"/>
    </source>
</evidence>
<evidence type="ECO:0008006" key="4">
    <source>
        <dbReference type="Google" id="ProtNLM"/>
    </source>
</evidence>
<organism evidence="2 3">
    <name type="scientific">Myroides phaeus</name>
    <dbReference type="NCBI Taxonomy" id="702745"/>
    <lineage>
        <taxon>Bacteria</taxon>
        <taxon>Pseudomonadati</taxon>
        <taxon>Bacteroidota</taxon>
        <taxon>Flavobacteriia</taxon>
        <taxon>Flavobacteriales</taxon>
        <taxon>Flavobacteriaceae</taxon>
        <taxon>Myroides</taxon>
    </lineage>
</organism>
<evidence type="ECO:0000313" key="3">
    <source>
        <dbReference type="Proteomes" id="UP000243588"/>
    </source>
</evidence>
<keyword evidence="3" id="KW-1185">Reference proteome</keyword>
<gene>
    <name evidence="2" type="ORF">SAMN05421818_10124</name>
</gene>
<reference evidence="3" key="1">
    <citation type="submission" date="2016-10" db="EMBL/GenBank/DDBJ databases">
        <authorList>
            <person name="Varghese N."/>
            <person name="Submissions S."/>
        </authorList>
    </citation>
    <scope>NUCLEOTIDE SEQUENCE [LARGE SCALE GENOMIC DNA]</scope>
    <source>
        <strain evidence="3">DSM 23313</strain>
    </source>
</reference>
<evidence type="ECO:0000313" key="2">
    <source>
        <dbReference type="EMBL" id="SDH26024.1"/>
    </source>
</evidence>
<feature type="chain" id="PRO_5017381786" description="Lipoprotein" evidence="1">
    <location>
        <begin position="20"/>
        <end position="198"/>
    </location>
</feature>
<accession>A0A1G8AYS2</accession>
<feature type="signal peptide" evidence="1">
    <location>
        <begin position="1"/>
        <end position="19"/>
    </location>
</feature>
<dbReference type="STRING" id="702745.SAMN05421818_10124"/>
<proteinExistence type="predicted"/>
<dbReference type="PROSITE" id="PS51257">
    <property type="entry name" value="PROKAR_LIPOPROTEIN"/>
    <property type="match status" value="1"/>
</dbReference>
<name>A0A1G8AYS2_9FLAO</name>
<dbReference type="RefSeq" id="WP_090404321.1">
    <property type="nucleotide sequence ID" value="NZ_FNDQ01000001.1"/>
</dbReference>
<dbReference type="AlphaFoldDB" id="A0A1G8AYS2"/>
<dbReference type="Proteomes" id="UP000243588">
    <property type="component" value="Unassembled WGS sequence"/>
</dbReference>